<dbReference type="HOGENOM" id="CLU_022158_4_0_2"/>
<name>C6A4Y6_THESM</name>
<dbReference type="EMBL" id="CP001463">
    <property type="protein sequence ID" value="ACS90681.1"/>
    <property type="molecule type" value="Genomic_DNA"/>
</dbReference>
<gene>
    <name evidence="5" type="ordered locus">TSIB_1630</name>
</gene>
<dbReference type="InterPro" id="IPR002034">
    <property type="entry name" value="AIPM/Hcit_synth_CS"/>
</dbReference>
<evidence type="ECO:0000313" key="6">
    <source>
        <dbReference type="Proteomes" id="UP000009079"/>
    </source>
</evidence>
<dbReference type="Gene3D" id="1.10.238.260">
    <property type="match status" value="1"/>
</dbReference>
<dbReference type="STRING" id="604354.TSIB_1630"/>
<reference evidence="5 6" key="1">
    <citation type="journal article" date="2009" name="Appl. Environ. Microbiol.">
        <title>Metabolic versatility and indigenous origin of the archaeon Thermococcus sibiricus, isolated from a siberian oil reservoir, as revealed by genome analysis.</title>
        <authorList>
            <person name="Mardanov A.V."/>
            <person name="Ravin N.V."/>
            <person name="Svetlitchnyi V.A."/>
            <person name="Beletsky A.V."/>
            <person name="Miroshnichenko M.L."/>
            <person name="Bonch-Osmolovskaya E.A."/>
            <person name="Skryabin K.G."/>
        </authorList>
    </citation>
    <scope>NUCLEOTIDE SEQUENCE [LARGE SCALE GENOMIC DNA]</scope>
    <source>
        <strain evidence="6">DSM 12597 / MM 739</strain>
    </source>
</reference>
<evidence type="ECO:0000256" key="3">
    <source>
        <dbReference type="ARBA" id="ARBA00048363"/>
    </source>
</evidence>
<dbReference type="eggNOG" id="arCOG02092">
    <property type="taxonomic scope" value="Archaea"/>
</dbReference>
<dbReference type="Pfam" id="PF00682">
    <property type="entry name" value="HMGL-like"/>
    <property type="match status" value="1"/>
</dbReference>
<dbReference type="EC" id="2.3.3.13" evidence="5"/>
<comment type="catalytic activity">
    <reaction evidence="3">
        <text>acetyl-CoA + 2-oxoglutarate + H2O = (2R)-homocitrate + CoA + H(+)</text>
        <dbReference type="Rhea" id="RHEA:12929"/>
        <dbReference type="ChEBI" id="CHEBI:15377"/>
        <dbReference type="ChEBI" id="CHEBI:15378"/>
        <dbReference type="ChEBI" id="CHEBI:16810"/>
        <dbReference type="ChEBI" id="CHEBI:57287"/>
        <dbReference type="ChEBI" id="CHEBI:57288"/>
        <dbReference type="ChEBI" id="CHEBI:58884"/>
        <dbReference type="EC" id="2.3.3.14"/>
    </reaction>
    <physiologicalReaction direction="left-to-right" evidence="3">
        <dbReference type="Rhea" id="RHEA:12930"/>
    </physiologicalReaction>
</comment>
<dbReference type="InterPro" id="IPR013785">
    <property type="entry name" value="Aldolase_TIM"/>
</dbReference>
<dbReference type="AlphaFoldDB" id="C6A4Y6"/>
<dbReference type="GO" id="GO:0019752">
    <property type="term" value="P:carboxylic acid metabolic process"/>
    <property type="evidence" value="ECO:0007669"/>
    <property type="project" value="InterPro"/>
</dbReference>
<accession>C6A4Y6</accession>
<keyword evidence="6" id="KW-1185">Reference proteome</keyword>
<evidence type="ECO:0000313" key="5">
    <source>
        <dbReference type="EMBL" id="ACS90681.1"/>
    </source>
</evidence>
<dbReference type="InterPro" id="IPR000891">
    <property type="entry name" value="PYR_CT"/>
</dbReference>
<organism evidence="5 6">
    <name type="scientific">Thermococcus sibiricus (strain DSM 12597 / MM 739)</name>
    <dbReference type="NCBI Taxonomy" id="604354"/>
    <lineage>
        <taxon>Archaea</taxon>
        <taxon>Methanobacteriati</taxon>
        <taxon>Methanobacteriota</taxon>
        <taxon>Thermococci</taxon>
        <taxon>Thermococcales</taxon>
        <taxon>Thermococcaceae</taxon>
        <taxon>Thermococcus</taxon>
    </lineage>
</organism>
<dbReference type="GO" id="GO:0004410">
    <property type="term" value="F:homocitrate synthase activity"/>
    <property type="evidence" value="ECO:0007669"/>
    <property type="project" value="UniProtKB-EC"/>
</dbReference>
<dbReference type="PANTHER" id="PTHR42880">
    <property type="entry name" value="HOMOCITRATE SYNTHASE"/>
    <property type="match status" value="1"/>
</dbReference>
<sequence length="418" mass="46785">MEVVRLDLPNKEKWDTERYWLTPYNWIDEVRSKISPPERVVLHDATIREGQQMPGVAFKRDEIVMIAKALDELGIDRIELIPFLSKDDEEAAKELVDMGLNAKLLSFVSWKKEDTDLALKLDLEGVVLDFVGNPWQGKVFWNLKPEEIIERGVNAALYAKDHGLYVVAMPWDDFKAPLDFVEQNVKALTEAHVDRITICDTYGDALPWAMEYVMKRLKKAADKTPLELHIHNDFGLATAGALVAVASGVEGLHVTVNGLGERVGLLSLEEIAVALEFLLGVKTNINLEKLYEISKIVEEISKVKVAVNKPIVGANQFKYTAGWITWMHRKAREAGKLTGMLPFMPEAVGRQLDYVVSKGSGASFVAEKLAELGITVEDPEKMKIIARKVKETANTLKSTVPDSLLIKIAREVLEKEGK</sequence>
<dbReference type="Proteomes" id="UP000009079">
    <property type="component" value="Chromosome"/>
</dbReference>
<keyword evidence="5" id="KW-0012">Acyltransferase</keyword>
<dbReference type="GO" id="GO:0003852">
    <property type="term" value="F:2-isopropylmalate synthase activity"/>
    <property type="evidence" value="ECO:0007669"/>
    <property type="project" value="UniProtKB-EC"/>
</dbReference>
<dbReference type="PANTHER" id="PTHR42880:SF1">
    <property type="entry name" value="ISOPROPYLMALATE_HOMOCITRATE_CITRAMALATE SYNTHASE FAMILY PROTEIN"/>
    <property type="match status" value="1"/>
</dbReference>
<feature type="domain" description="Pyruvate carboxyltransferase" evidence="4">
    <location>
        <begin position="40"/>
        <end position="291"/>
    </location>
</feature>
<dbReference type="PROSITE" id="PS50991">
    <property type="entry name" value="PYR_CT"/>
    <property type="match status" value="1"/>
</dbReference>
<evidence type="ECO:0000256" key="2">
    <source>
        <dbReference type="ARBA" id="ARBA00022679"/>
    </source>
</evidence>
<keyword evidence="2 5" id="KW-0808">Transferase</keyword>
<evidence type="ECO:0000259" key="4">
    <source>
        <dbReference type="PROSITE" id="PS50991"/>
    </source>
</evidence>
<dbReference type="Gene3D" id="3.20.20.70">
    <property type="entry name" value="Aldolase class I"/>
    <property type="match status" value="1"/>
</dbReference>
<dbReference type="KEGG" id="tsi:TSIB_1630"/>
<dbReference type="SUPFAM" id="SSF51569">
    <property type="entry name" value="Aldolase"/>
    <property type="match status" value="1"/>
</dbReference>
<comment type="similarity">
    <text evidence="1">Belongs to the alpha-IPM synthase/homocitrate synthase family.</text>
</comment>
<protein>
    <submittedName>
        <fullName evidence="5">2-isopropylmalate synthase 1</fullName>
        <ecNumber evidence="5">2.3.3.13</ecNumber>
    </submittedName>
</protein>
<proteinExistence type="inferred from homology"/>
<evidence type="ECO:0000256" key="1">
    <source>
        <dbReference type="ARBA" id="ARBA00006154"/>
    </source>
</evidence>
<dbReference type="PROSITE" id="PS00816">
    <property type="entry name" value="AIPM_HOMOCIT_SYNTH_2"/>
    <property type="match status" value="1"/>
</dbReference>